<dbReference type="Proteomes" id="UP000029385">
    <property type="component" value="Unassembled WGS sequence"/>
</dbReference>
<evidence type="ECO:0000256" key="1">
    <source>
        <dbReference type="SAM" id="Coils"/>
    </source>
</evidence>
<keyword evidence="2" id="KW-1133">Transmembrane helix</keyword>
<evidence type="ECO:0000259" key="4">
    <source>
        <dbReference type="Pfam" id="PF14257"/>
    </source>
</evidence>
<dbReference type="InterPro" id="IPR025645">
    <property type="entry name" value="DUF4349"/>
</dbReference>
<evidence type="ECO:0000256" key="2">
    <source>
        <dbReference type="SAM" id="Phobius"/>
    </source>
</evidence>
<protein>
    <recommendedName>
        <fullName evidence="4">DUF4349 domain-containing protein</fullName>
    </recommendedName>
</protein>
<evidence type="ECO:0000313" key="5">
    <source>
        <dbReference type="EMBL" id="KFN44834.1"/>
    </source>
</evidence>
<sequence length="279" mass="29560">MRKFPRYYATVWSLLVLASLGGGLSACSKSASEAAPSAEGFSVAPAAATVEGQDNRAGSQLAYEHEVTIWSGGKDIAARIGKVRAACMAERFGACNVLGEDQTAGDSPSGNLKLRAIPSAIEPLVALAAEGAEVGQRSTTAEDLADAVRDNGLRKARLESQHAKLAEIMARKDIKVEDLIALSQQQATIEAELQGVEQEAAQQQRRIRTNLLTLHFNAQGVTMTEASATREAFGRLGSIWDSSLGALIILVGALLPFALFAGAVFVIVRWIARRRGKGS</sequence>
<feature type="chain" id="PRO_5001869140" description="DUF4349 domain-containing protein" evidence="3">
    <location>
        <begin position="29"/>
        <end position="279"/>
    </location>
</feature>
<evidence type="ECO:0000313" key="6">
    <source>
        <dbReference type="Proteomes" id="UP000029385"/>
    </source>
</evidence>
<name>A0A091B1P2_9GAMM</name>
<dbReference type="Pfam" id="PF14257">
    <property type="entry name" value="DUF4349"/>
    <property type="match status" value="1"/>
</dbReference>
<keyword evidence="3" id="KW-0732">Signal</keyword>
<feature type="domain" description="DUF4349" evidence="4">
    <location>
        <begin position="60"/>
        <end position="270"/>
    </location>
</feature>
<proteinExistence type="predicted"/>
<feature type="coiled-coil region" evidence="1">
    <location>
        <begin position="179"/>
        <end position="206"/>
    </location>
</feature>
<dbReference type="AlphaFoldDB" id="A0A091B1P2"/>
<dbReference type="STRING" id="1121015.GCA_000420545_01369"/>
<gene>
    <name evidence="5" type="ORF">N789_02120</name>
</gene>
<dbReference type="PATRIC" id="fig|1121015.4.peg.419"/>
<accession>A0A091B1P2</accession>
<comment type="caution">
    <text evidence="5">The sequence shown here is derived from an EMBL/GenBank/DDBJ whole genome shotgun (WGS) entry which is preliminary data.</text>
</comment>
<dbReference type="eggNOG" id="ENOG5030M97">
    <property type="taxonomic scope" value="Bacteria"/>
</dbReference>
<keyword evidence="6" id="KW-1185">Reference proteome</keyword>
<evidence type="ECO:0000256" key="3">
    <source>
        <dbReference type="SAM" id="SignalP"/>
    </source>
</evidence>
<feature type="transmembrane region" description="Helical" evidence="2">
    <location>
        <begin position="244"/>
        <end position="272"/>
    </location>
</feature>
<organism evidence="5 6">
    <name type="scientific">Arenimonas oryziterrae DSM 21050 = YC6267</name>
    <dbReference type="NCBI Taxonomy" id="1121015"/>
    <lineage>
        <taxon>Bacteria</taxon>
        <taxon>Pseudomonadati</taxon>
        <taxon>Pseudomonadota</taxon>
        <taxon>Gammaproteobacteria</taxon>
        <taxon>Lysobacterales</taxon>
        <taxon>Lysobacteraceae</taxon>
        <taxon>Arenimonas</taxon>
    </lineage>
</organism>
<keyword evidence="1" id="KW-0175">Coiled coil</keyword>
<reference evidence="5 6" key="1">
    <citation type="submission" date="2013-09" db="EMBL/GenBank/DDBJ databases">
        <title>Genome sequencing of Arenimonas oryziterrae.</title>
        <authorList>
            <person name="Chen F."/>
            <person name="Wang G."/>
        </authorList>
    </citation>
    <scope>NUCLEOTIDE SEQUENCE [LARGE SCALE GENOMIC DNA]</scope>
    <source>
        <strain evidence="5 6">YC6267</strain>
    </source>
</reference>
<keyword evidence="2" id="KW-0812">Transmembrane</keyword>
<dbReference type="OrthoDB" id="5701987at2"/>
<keyword evidence="2" id="KW-0472">Membrane</keyword>
<feature type="signal peptide" evidence="3">
    <location>
        <begin position="1"/>
        <end position="28"/>
    </location>
</feature>
<dbReference type="RefSeq" id="WP_022969005.1">
    <property type="nucleotide sequence ID" value="NZ_ATVD01000002.1"/>
</dbReference>
<dbReference type="EMBL" id="AVCI01000001">
    <property type="protein sequence ID" value="KFN44834.1"/>
    <property type="molecule type" value="Genomic_DNA"/>
</dbReference>
<dbReference type="PROSITE" id="PS51257">
    <property type="entry name" value="PROKAR_LIPOPROTEIN"/>
    <property type="match status" value="1"/>
</dbReference>